<organism evidence="2 3">
    <name type="scientific">Bradyrhizobium nitroreducens</name>
    <dbReference type="NCBI Taxonomy" id="709803"/>
    <lineage>
        <taxon>Bacteria</taxon>
        <taxon>Pseudomonadati</taxon>
        <taxon>Pseudomonadota</taxon>
        <taxon>Alphaproteobacteria</taxon>
        <taxon>Hyphomicrobiales</taxon>
        <taxon>Nitrobacteraceae</taxon>
        <taxon>Bradyrhizobium</taxon>
    </lineage>
</organism>
<feature type="domain" description="VOC" evidence="1">
    <location>
        <begin position="5"/>
        <end position="115"/>
    </location>
</feature>
<dbReference type="PROSITE" id="PS51819">
    <property type="entry name" value="VOC"/>
    <property type="match status" value="1"/>
</dbReference>
<gene>
    <name evidence="2" type="ORF">TSA1_31675</name>
</gene>
<dbReference type="Gene3D" id="3.10.180.10">
    <property type="entry name" value="2,3-Dihydroxybiphenyl 1,2-Dioxygenase, domain 1"/>
    <property type="match status" value="1"/>
</dbReference>
<dbReference type="Pfam" id="PF00903">
    <property type="entry name" value="Glyoxalase"/>
    <property type="match status" value="1"/>
</dbReference>
<evidence type="ECO:0000313" key="3">
    <source>
        <dbReference type="Proteomes" id="UP000228930"/>
    </source>
</evidence>
<dbReference type="InterPro" id="IPR029068">
    <property type="entry name" value="Glyas_Bleomycin-R_OHBP_Dase"/>
</dbReference>
<evidence type="ECO:0000259" key="1">
    <source>
        <dbReference type="PROSITE" id="PS51819"/>
    </source>
</evidence>
<keyword evidence="2" id="KW-0456">Lyase</keyword>
<name>A0A2M6UJK7_9BRAD</name>
<evidence type="ECO:0000313" key="2">
    <source>
        <dbReference type="EMBL" id="PIT04802.1"/>
    </source>
</evidence>
<dbReference type="GO" id="GO:0016829">
    <property type="term" value="F:lyase activity"/>
    <property type="evidence" value="ECO:0007669"/>
    <property type="project" value="UniProtKB-KW"/>
</dbReference>
<sequence length="117" mass="12525">MSSVKLKQVYLTANDPGRLAEFYEGLGLKVRFADPGKWIQFVSDAAAFCVADPMESASEQLKDAVLVFDVDNLEAAMERAAAMGAQVGAVRDMASHGRAVKVRDPGGNVIQFYQAAG</sequence>
<proteinExistence type="predicted"/>
<dbReference type="EMBL" id="LFJC01000003">
    <property type="protein sequence ID" value="PIT04802.1"/>
    <property type="molecule type" value="Genomic_DNA"/>
</dbReference>
<keyword evidence="3" id="KW-1185">Reference proteome</keyword>
<dbReference type="Proteomes" id="UP000228930">
    <property type="component" value="Unassembled WGS sequence"/>
</dbReference>
<reference evidence="2 3" key="1">
    <citation type="submission" date="2015-06" db="EMBL/GenBank/DDBJ databases">
        <title>Comparative genome analysis of nirS-carrying Bradyrhizobium sp. strains.</title>
        <authorList>
            <person name="Ishii S."/>
            <person name="Jang J."/>
            <person name="Nishizawa T."/>
            <person name="Senoo K."/>
        </authorList>
    </citation>
    <scope>NUCLEOTIDE SEQUENCE [LARGE SCALE GENOMIC DNA]</scope>
    <source>
        <strain evidence="2 3">TSA1</strain>
    </source>
</reference>
<protein>
    <submittedName>
        <fullName evidence="2">Lactoylglutathione lyase</fullName>
    </submittedName>
</protein>
<dbReference type="AlphaFoldDB" id="A0A2M6UJK7"/>
<dbReference type="InterPro" id="IPR004360">
    <property type="entry name" value="Glyas_Fos-R_dOase_dom"/>
</dbReference>
<dbReference type="SUPFAM" id="SSF54593">
    <property type="entry name" value="Glyoxalase/Bleomycin resistance protein/Dihydroxybiphenyl dioxygenase"/>
    <property type="match status" value="1"/>
</dbReference>
<accession>A0A2M6UJK7</accession>
<dbReference type="InterPro" id="IPR037523">
    <property type="entry name" value="VOC_core"/>
</dbReference>
<comment type="caution">
    <text evidence="2">The sequence shown here is derived from an EMBL/GenBank/DDBJ whole genome shotgun (WGS) entry which is preliminary data.</text>
</comment>